<keyword evidence="3 4" id="KW-0539">Nucleus</keyword>
<dbReference type="GO" id="GO:0000398">
    <property type="term" value="P:mRNA splicing, via spliceosome"/>
    <property type="evidence" value="ECO:0007669"/>
    <property type="project" value="UniProtKB-UniRule"/>
</dbReference>
<feature type="compositionally biased region" description="Basic and acidic residues" evidence="5">
    <location>
        <begin position="64"/>
        <end position="74"/>
    </location>
</feature>
<keyword evidence="8" id="KW-1185">Reference proteome</keyword>
<feature type="compositionally biased region" description="Basic and acidic residues" evidence="5">
    <location>
        <begin position="282"/>
        <end position="391"/>
    </location>
</feature>
<dbReference type="Proteomes" id="UP000799770">
    <property type="component" value="Unassembled WGS sequence"/>
</dbReference>
<evidence type="ECO:0000313" key="8">
    <source>
        <dbReference type="Proteomes" id="UP000799770"/>
    </source>
</evidence>
<dbReference type="AlphaFoldDB" id="A0A6A5YQH5"/>
<comment type="subcellular location">
    <subcellularLocation>
        <location evidence="1 4">Nucleus</location>
    </subcellularLocation>
</comment>
<protein>
    <recommendedName>
        <fullName evidence="4">Pre-mRNA-splicing factor</fullName>
    </recommendedName>
</protein>
<feature type="compositionally biased region" description="Basic and acidic residues" evidence="5">
    <location>
        <begin position="118"/>
        <end position="136"/>
    </location>
</feature>
<feature type="domain" description="Spp2/MOS2 G-patch" evidence="6">
    <location>
        <begin position="185"/>
        <end position="241"/>
    </location>
</feature>
<feature type="compositionally biased region" description="Low complexity" evidence="5">
    <location>
        <begin position="85"/>
        <end position="97"/>
    </location>
</feature>
<dbReference type="EMBL" id="ML977344">
    <property type="protein sequence ID" value="KAF2108954.1"/>
    <property type="molecule type" value="Genomic_DNA"/>
</dbReference>
<dbReference type="GO" id="GO:0005681">
    <property type="term" value="C:spliceosomal complex"/>
    <property type="evidence" value="ECO:0007669"/>
    <property type="project" value="UniProtKB-UniRule"/>
</dbReference>
<keyword evidence="4" id="KW-0507">mRNA processing</keyword>
<keyword evidence="4" id="KW-0747">Spliceosome</keyword>
<dbReference type="InterPro" id="IPR045166">
    <property type="entry name" value="Spp2-like"/>
</dbReference>
<dbReference type="OrthoDB" id="5577072at2759"/>
<dbReference type="PANTHER" id="PTHR15818:SF2">
    <property type="entry name" value="G-PATCH DOMAIN AND KOW MOTIFS-CONTAINING PROTEIN"/>
    <property type="match status" value="1"/>
</dbReference>
<feature type="region of interest" description="Disordered" evidence="5">
    <location>
        <begin position="1"/>
        <end position="37"/>
    </location>
</feature>
<reference evidence="7" key="1">
    <citation type="journal article" date="2020" name="Stud. Mycol.">
        <title>101 Dothideomycetes genomes: a test case for predicting lifestyles and emergence of pathogens.</title>
        <authorList>
            <person name="Haridas S."/>
            <person name="Albert R."/>
            <person name="Binder M."/>
            <person name="Bloem J."/>
            <person name="Labutti K."/>
            <person name="Salamov A."/>
            <person name="Andreopoulos B."/>
            <person name="Baker S."/>
            <person name="Barry K."/>
            <person name="Bills G."/>
            <person name="Bluhm B."/>
            <person name="Cannon C."/>
            <person name="Castanera R."/>
            <person name="Culley D."/>
            <person name="Daum C."/>
            <person name="Ezra D."/>
            <person name="Gonzalez J."/>
            <person name="Henrissat B."/>
            <person name="Kuo A."/>
            <person name="Liang C."/>
            <person name="Lipzen A."/>
            <person name="Lutzoni F."/>
            <person name="Magnuson J."/>
            <person name="Mondo S."/>
            <person name="Nolan M."/>
            <person name="Ohm R."/>
            <person name="Pangilinan J."/>
            <person name="Park H.-J."/>
            <person name="Ramirez L."/>
            <person name="Alfaro M."/>
            <person name="Sun H."/>
            <person name="Tritt A."/>
            <person name="Yoshinaga Y."/>
            <person name="Zwiers L.-H."/>
            <person name="Turgeon B."/>
            <person name="Goodwin S."/>
            <person name="Spatafora J."/>
            <person name="Crous P."/>
            <person name="Grigoriev I."/>
        </authorList>
    </citation>
    <scope>NUCLEOTIDE SEQUENCE</scope>
    <source>
        <strain evidence="7">CBS 627.86</strain>
    </source>
</reference>
<dbReference type="InterPro" id="IPR026822">
    <property type="entry name" value="Spp2/MOS2_G-patch"/>
</dbReference>
<evidence type="ECO:0000256" key="1">
    <source>
        <dbReference type="ARBA" id="ARBA00004123"/>
    </source>
</evidence>
<name>A0A6A5YQH5_9PLEO</name>
<accession>A0A6A5YQH5</accession>
<dbReference type="Pfam" id="PF12656">
    <property type="entry name" value="G-patch_2"/>
    <property type="match status" value="1"/>
</dbReference>
<feature type="region of interest" description="Disordered" evidence="5">
    <location>
        <begin position="61"/>
        <end position="145"/>
    </location>
</feature>
<feature type="region of interest" description="Disordered" evidence="5">
    <location>
        <begin position="274"/>
        <end position="439"/>
    </location>
</feature>
<comment type="similarity">
    <text evidence="2 4">Belongs to the SPP2 family.</text>
</comment>
<proteinExistence type="inferred from homology"/>
<feature type="region of interest" description="Disordered" evidence="5">
    <location>
        <begin position="212"/>
        <end position="231"/>
    </location>
</feature>
<comment type="function">
    <text evidence="4">Involved in spliceosome maturation and the first step of pre-mRNA splicing.</text>
</comment>
<feature type="compositionally biased region" description="Basic and acidic residues" evidence="5">
    <location>
        <begin position="399"/>
        <end position="411"/>
    </location>
</feature>
<dbReference type="PANTHER" id="PTHR15818">
    <property type="entry name" value="G PATCH AND KOW-CONTAINING"/>
    <property type="match status" value="1"/>
</dbReference>
<organism evidence="7 8">
    <name type="scientific">Lophiotrema nucula</name>
    <dbReference type="NCBI Taxonomy" id="690887"/>
    <lineage>
        <taxon>Eukaryota</taxon>
        <taxon>Fungi</taxon>
        <taxon>Dikarya</taxon>
        <taxon>Ascomycota</taxon>
        <taxon>Pezizomycotina</taxon>
        <taxon>Dothideomycetes</taxon>
        <taxon>Pleosporomycetidae</taxon>
        <taxon>Pleosporales</taxon>
        <taxon>Lophiotremataceae</taxon>
        <taxon>Lophiotrema</taxon>
    </lineage>
</organism>
<evidence type="ECO:0000256" key="4">
    <source>
        <dbReference type="RuleBase" id="RU369096"/>
    </source>
</evidence>
<evidence type="ECO:0000256" key="2">
    <source>
        <dbReference type="ARBA" id="ARBA00008576"/>
    </source>
</evidence>
<evidence type="ECO:0000256" key="5">
    <source>
        <dbReference type="SAM" id="MobiDB-lite"/>
    </source>
</evidence>
<sequence>MSAPKMGGFKLSLGGAKNKTAPNSSAAPPAKRAKLLGDDEVEDADKTVEITGFDTAQGGAIDVNAKKKEEEKPRIIPALPNRNWRAQAQAQRKQQAQTNGDNVGAHKDPEVKYGLTVMEKREPSPDKMEVDSKPAEPVDDGLTDEQREEKAALNALLNGDSADSRTIIPAQTEEEAFRQDYENAPEAPDLAAYEAVPIEGFGAALLRGMGWKDSDELGKNPTKPKEIKRRPALLGIGAKEEAAVGIELGEWGTGKGKNKKMGMSYNPVAIKIKSTGEIITEEEFKKRQEQKQLVDEKDKKSSRRDREKDDGRGKDRRGRDEEDYDSERKRDRKGKDEDYDSERRRDKKYRDDDYDSERRRDRKRRDEDNYDSERRRDKRKDNRSRGDDYKKERRHKDRRDRTRSPASDDSKKRKRRDYDDDSDRDDRRRKHRDERSSRR</sequence>
<gene>
    <name evidence="7" type="ORF">BDV96DRAFT_503424</name>
</gene>
<evidence type="ECO:0000256" key="3">
    <source>
        <dbReference type="ARBA" id="ARBA00023242"/>
    </source>
</evidence>
<evidence type="ECO:0000259" key="6">
    <source>
        <dbReference type="Pfam" id="PF12656"/>
    </source>
</evidence>
<evidence type="ECO:0000313" key="7">
    <source>
        <dbReference type="EMBL" id="KAF2108954.1"/>
    </source>
</evidence>
<keyword evidence="4" id="KW-0508">mRNA splicing</keyword>